<dbReference type="RefSeq" id="WP_305755948.1">
    <property type="nucleotide sequence ID" value="NZ_JAPCKK010000019.1"/>
</dbReference>
<organism evidence="3 4">
    <name type="scientific">Paenibacillus zeirhizosphaerae</name>
    <dbReference type="NCBI Taxonomy" id="2987519"/>
    <lineage>
        <taxon>Bacteria</taxon>
        <taxon>Bacillati</taxon>
        <taxon>Bacillota</taxon>
        <taxon>Bacilli</taxon>
        <taxon>Bacillales</taxon>
        <taxon>Paenibacillaceae</taxon>
        <taxon>Paenibacillus</taxon>
    </lineage>
</organism>
<dbReference type="InterPro" id="IPR011330">
    <property type="entry name" value="Glyco_hydro/deAcase_b/a-brl"/>
</dbReference>
<dbReference type="Gene3D" id="3.20.20.370">
    <property type="entry name" value="Glycoside hydrolase/deacetylase"/>
    <property type="match status" value="1"/>
</dbReference>
<name>A0ABT9FUB9_9BACL</name>
<gene>
    <name evidence="3" type="ORF">OIN60_16325</name>
</gene>
<protein>
    <submittedName>
        <fullName evidence="3">Polysaccharide deacetylase</fullName>
    </submittedName>
</protein>
<dbReference type="CDD" id="cd10944">
    <property type="entry name" value="CE4_SmPgdA_like"/>
    <property type="match status" value="1"/>
</dbReference>
<dbReference type="InterPro" id="IPR012854">
    <property type="entry name" value="Cu_amine_oxidase-like_N"/>
</dbReference>
<comment type="caution">
    <text evidence="3">The sequence shown here is derived from an EMBL/GenBank/DDBJ whole genome shotgun (WGS) entry which is preliminary data.</text>
</comment>
<sequence>MKKKLTVGMLVILLLTAMLPFTASVSARFDDGGSMKRADVIRLPVQSKKDAPTVYLTFDDGPGKYTEQVLDILKRYQVQATFFVLGQHAERSPEQIRRIVEEGHALGNHTYNHNYKELYGDFRTFWKQIKQTEEIIYEIAGYRPQLVRAPGGSYGHFDKVYFDLLQQGGYNVVDWNVDSGDSKHAGVPAAQIEAGAVRTDGHVGDKVVLLHDGGVREETVKALPGIIKKYRSAGYSFDVLRPDQTQWKSPVKKMTDSNSKNTPDERWIAEYVLPNKTLLLSGKPLVLEFGRLKTSLAFGEYEWNEGRIVVSLRTAVQRLGGTVTWNSATKTASVAWNGRTVQVHADTERVTSCKDTNRCVSGASKFVMRAGVIRLPLRDLFQWAGHPVSQMRVTQAEYRVTTLQEEALPSLTSRIVVAYNESNN</sequence>
<proteinExistence type="predicted"/>
<accession>A0ABT9FUB9</accession>
<dbReference type="PANTHER" id="PTHR10587:SF125">
    <property type="entry name" value="POLYSACCHARIDE DEACETYLASE YHEN-RELATED"/>
    <property type="match status" value="1"/>
</dbReference>
<reference evidence="3 4" key="1">
    <citation type="submission" date="2022-10" db="EMBL/GenBank/DDBJ databases">
        <title>Paenibacillus description and whole genome data of maize root bacterial community.</title>
        <authorList>
            <person name="Marton D."/>
            <person name="Farkas M."/>
            <person name="Cserhati M."/>
        </authorList>
    </citation>
    <scope>NUCLEOTIDE SEQUENCE [LARGE SCALE GENOMIC DNA]</scope>
    <source>
        <strain evidence="3 4">P96</strain>
    </source>
</reference>
<dbReference type="Proteomes" id="UP001241848">
    <property type="component" value="Unassembled WGS sequence"/>
</dbReference>
<dbReference type="Pfam" id="PF01522">
    <property type="entry name" value="Polysacc_deac_1"/>
    <property type="match status" value="1"/>
</dbReference>
<feature type="domain" description="NodB homology" evidence="2">
    <location>
        <begin position="52"/>
        <end position="238"/>
    </location>
</feature>
<feature type="signal peptide" evidence="1">
    <location>
        <begin position="1"/>
        <end position="23"/>
    </location>
</feature>
<evidence type="ECO:0000313" key="3">
    <source>
        <dbReference type="EMBL" id="MDP4098324.1"/>
    </source>
</evidence>
<evidence type="ECO:0000256" key="1">
    <source>
        <dbReference type="SAM" id="SignalP"/>
    </source>
</evidence>
<dbReference type="InterPro" id="IPR050248">
    <property type="entry name" value="Polysacc_deacetylase_ArnD"/>
</dbReference>
<dbReference type="InterPro" id="IPR002509">
    <property type="entry name" value="NODB_dom"/>
</dbReference>
<keyword evidence="4" id="KW-1185">Reference proteome</keyword>
<dbReference type="InterPro" id="IPR036582">
    <property type="entry name" value="Mao_N_sf"/>
</dbReference>
<dbReference type="SUPFAM" id="SSF88713">
    <property type="entry name" value="Glycoside hydrolase/deacetylase"/>
    <property type="match status" value="1"/>
</dbReference>
<dbReference type="PROSITE" id="PS51677">
    <property type="entry name" value="NODB"/>
    <property type="match status" value="1"/>
</dbReference>
<dbReference type="Pfam" id="PF07833">
    <property type="entry name" value="Cu_amine_oxidN1"/>
    <property type="match status" value="1"/>
</dbReference>
<dbReference type="SUPFAM" id="SSF55383">
    <property type="entry name" value="Copper amine oxidase, domain N"/>
    <property type="match status" value="1"/>
</dbReference>
<dbReference type="EMBL" id="JAPCKK010000019">
    <property type="protein sequence ID" value="MDP4098324.1"/>
    <property type="molecule type" value="Genomic_DNA"/>
</dbReference>
<keyword evidence="1" id="KW-0732">Signal</keyword>
<evidence type="ECO:0000259" key="2">
    <source>
        <dbReference type="PROSITE" id="PS51677"/>
    </source>
</evidence>
<dbReference type="PANTHER" id="PTHR10587">
    <property type="entry name" value="GLYCOSYL TRANSFERASE-RELATED"/>
    <property type="match status" value="1"/>
</dbReference>
<evidence type="ECO:0000313" key="4">
    <source>
        <dbReference type="Proteomes" id="UP001241848"/>
    </source>
</evidence>
<feature type="chain" id="PRO_5047021274" evidence="1">
    <location>
        <begin position="24"/>
        <end position="424"/>
    </location>
</feature>